<dbReference type="EMBL" id="MUJZ01002998">
    <property type="protein sequence ID" value="OTF83599.1"/>
    <property type="molecule type" value="Genomic_DNA"/>
</dbReference>
<keyword evidence="4" id="KW-1185">Reference proteome</keyword>
<evidence type="ECO:0000313" key="4">
    <source>
        <dbReference type="Proteomes" id="UP000194236"/>
    </source>
</evidence>
<evidence type="ECO:0000256" key="1">
    <source>
        <dbReference type="ARBA" id="ARBA00007527"/>
    </source>
</evidence>
<proteinExistence type="inferred from homology"/>
<comment type="similarity">
    <text evidence="1">Belongs to the DNase II family.</text>
</comment>
<gene>
    <name evidence="3" type="ORF">BLA29_009006</name>
</gene>
<dbReference type="GO" id="GO:0006309">
    <property type="term" value="P:apoptotic DNA fragmentation"/>
    <property type="evidence" value="ECO:0007669"/>
    <property type="project" value="TreeGrafter"/>
</dbReference>
<dbReference type="PANTHER" id="PTHR10858:SF23">
    <property type="entry name" value="DEOXYRIBONUCLEASE II"/>
    <property type="match status" value="1"/>
</dbReference>
<protein>
    <submittedName>
        <fullName evidence="3">Uncharacterized protein</fullName>
    </submittedName>
</protein>
<organism evidence="3 4">
    <name type="scientific">Euroglyphus maynei</name>
    <name type="common">Mayne's house dust mite</name>
    <dbReference type="NCBI Taxonomy" id="6958"/>
    <lineage>
        <taxon>Eukaryota</taxon>
        <taxon>Metazoa</taxon>
        <taxon>Ecdysozoa</taxon>
        <taxon>Arthropoda</taxon>
        <taxon>Chelicerata</taxon>
        <taxon>Arachnida</taxon>
        <taxon>Acari</taxon>
        <taxon>Acariformes</taxon>
        <taxon>Sarcoptiformes</taxon>
        <taxon>Astigmata</taxon>
        <taxon>Psoroptidia</taxon>
        <taxon>Analgoidea</taxon>
        <taxon>Pyroglyphidae</taxon>
        <taxon>Pyroglyphinae</taxon>
        <taxon>Euroglyphus</taxon>
    </lineage>
</organism>
<reference evidence="3 4" key="1">
    <citation type="submission" date="2017-03" db="EMBL/GenBank/DDBJ databases">
        <title>Genome Survey of Euroglyphus maynei.</title>
        <authorList>
            <person name="Arlian L.G."/>
            <person name="Morgan M.S."/>
            <person name="Rider S.D."/>
        </authorList>
    </citation>
    <scope>NUCLEOTIDE SEQUENCE [LARGE SCALE GENOMIC DNA]</scope>
    <source>
        <strain evidence="3">Arlian Lab</strain>
        <tissue evidence="3">Whole body</tissue>
    </source>
</reference>
<accession>A0A1Y3BRJ2</accession>
<sequence length="130" mass="14852">MNRIPKLEKSTDPLVKNGLQYVYYASPTSSTVWTIGQRSLNDSRSILGATLKPILKNNHQNYNQIWYNDQKPTKRTRSTSTGAHAKGVIVFDGKTGYWLLHSIPQFPSDDSDQSYEYPKRSLNNDRIFIG</sequence>
<comment type="caution">
    <text evidence="3">The sequence shown here is derived from an EMBL/GenBank/DDBJ whole genome shotgun (WGS) entry which is preliminary data.</text>
</comment>
<dbReference type="Proteomes" id="UP000194236">
    <property type="component" value="Unassembled WGS sequence"/>
</dbReference>
<evidence type="ECO:0000313" key="3">
    <source>
        <dbReference type="EMBL" id="OTF83599.1"/>
    </source>
</evidence>
<dbReference type="OrthoDB" id="10261598at2759"/>
<name>A0A1Y3BRJ2_EURMA</name>
<evidence type="ECO:0000256" key="2">
    <source>
        <dbReference type="ARBA" id="ARBA00022801"/>
    </source>
</evidence>
<dbReference type="PANTHER" id="PTHR10858">
    <property type="entry name" value="DEOXYRIBONUCLEASE II"/>
    <property type="match status" value="1"/>
</dbReference>
<dbReference type="Pfam" id="PF03265">
    <property type="entry name" value="DNase_II"/>
    <property type="match status" value="1"/>
</dbReference>
<dbReference type="InterPro" id="IPR004947">
    <property type="entry name" value="DNase_II"/>
</dbReference>
<dbReference type="AlphaFoldDB" id="A0A1Y3BRJ2"/>
<keyword evidence="2" id="KW-0378">Hydrolase</keyword>
<dbReference type="GO" id="GO:0004531">
    <property type="term" value="F:deoxyribonuclease II activity"/>
    <property type="evidence" value="ECO:0007669"/>
    <property type="project" value="InterPro"/>
</dbReference>